<organism evidence="1 2">
    <name type="scientific">Agrobacterium tumefaciens str. B6</name>
    <dbReference type="NCBI Taxonomy" id="1183423"/>
    <lineage>
        <taxon>Bacteria</taxon>
        <taxon>Pseudomonadati</taxon>
        <taxon>Pseudomonadota</taxon>
        <taxon>Alphaproteobacteria</taxon>
        <taxon>Hyphomicrobiales</taxon>
        <taxon>Rhizobiaceae</taxon>
        <taxon>Rhizobium/Agrobacterium group</taxon>
        <taxon>Agrobacterium</taxon>
        <taxon>Agrobacterium tumefaciens complex</taxon>
    </lineage>
</organism>
<proteinExistence type="predicted"/>
<evidence type="ECO:0000313" key="1">
    <source>
        <dbReference type="EMBL" id="CVI15310.1"/>
    </source>
</evidence>
<reference evidence="1 2" key="1">
    <citation type="submission" date="2016-01" db="EMBL/GenBank/DDBJ databases">
        <authorList>
            <person name="Regsiter A."/>
            <person name="william w."/>
        </authorList>
    </citation>
    <scope>NUCLEOTIDE SEQUENCE [LARGE SCALE GENOMIC DNA]</scope>
    <source>
        <strain evidence="1 2">B6</strain>
    </source>
</reference>
<dbReference type="RefSeq" id="WP_060723238.1">
    <property type="nucleotide sequence ID" value="NZ_LMVK01000004.1"/>
</dbReference>
<dbReference type="Proteomes" id="UP000192074">
    <property type="component" value="Unassembled WGS sequence"/>
</dbReference>
<evidence type="ECO:0000313" key="2">
    <source>
        <dbReference type="Proteomes" id="UP000192074"/>
    </source>
</evidence>
<comment type="caution">
    <text evidence="1">The sequence shown here is derived from an EMBL/GenBank/DDBJ whole genome shotgun (WGS) entry which is preliminary data.</text>
</comment>
<accession>A0A822UYI9</accession>
<dbReference type="AlphaFoldDB" id="A0A822UYI9"/>
<sequence>MAHSIEDHLNALKAAADRASGTMRQQASAETNREAYRALMVDCFASFEALAYELGGDGAYISDEYIDVTGKNGCVDSVFLDLVEAENGKPAPVVYSARRPSASTLSHAVQGLRVQGASL</sequence>
<protein>
    <submittedName>
        <fullName evidence="1">Uncharacterized protein</fullName>
    </submittedName>
</protein>
<name>A0A822UYI9_AGRTU</name>
<dbReference type="EMBL" id="FCNL01000011">
    <property type="protein sequence ID" value="CVI15310.1"/>
    <property type="molecule type" value="Genomic_DNA"/>
</dbReference>
<gene>
    <name evidence="1" type="ORF">AGR4A_Cc190073</name>
</gene>